<dbReference type="SUPFAM" id="SSF54001">
    <property type="entry name" value="Cysteine proteinases"/>
    <property type="match status" value="1"/>
</dbReference>
<dbReference type="InterPro" id="IPR053041">
    <property type="entry name" value="Transglut-like_Superfamily_Mod"/>
</dbReference>
<feature type="region of interest" description="Disordered" evidence="1">
    <location>
        <begin position="678"/>
        <end position="706"/>
    </location>
</feature>
<feature type="domain" description="Transglutaminase-like" evidence="2">
    <location>
        <begin position="193"/>
        <end position="276"/>
    </location>
</feature>
<name>A0A5K3EYH7_MESCO</name>
<dbReference type="Pfam" id="PF23265">
    <property type="entry name" value="Ig-like_KY"/>
    <property type="match status" value="1"/>
</dbReference>
<accession>A0A5K3EYH7</accession>
<organism evidence="3">
    <name type="scientific">Mesocestoides corti</name>
    <name type="common">Flatworm</name>
    <dbReference type="NCBI Taxonomy" id="53468"/>
    <lineage>
        <taxon>Eukaryota</taxon>
        <taxon>Metazoa</taxon>
        <taxon>Spiralia</taxon>
        <taxon>Lophotrochozoa</taxon>
        <taxon>Platyhelminthes</taxon>
        <taxon>Cestoda</taxon>
        <taxon>Eucestoda</taxon>
        <taxon>Cyclophyllidea</taxon>
        <taxon>Mesocestoididae</taxon>
        <taxon>Mesocestoides</taxon>
    </lineage>
</organism>
<feature type="compositionally biased region" description="Polar residues" evidence="1">
    <location>
        <begin position="690"/>
        <end position="703"/>
    </location>
</feature>
<dbReference type="Pfam" id="PF01841">
    <property type="entry name" value="Transglut_core"/>
    <property type="match status" value="1"/>
</dbReference>
<dbReference type="WBParaSite" id="MCU_003578-RA">
    <property type="protein sequence ID" value="MCU_003578-RA"/>
    <property type="gene ID" value="MCU_003578"/>
</dbReference>
<reference evidence="3" key="1">
    <citation type="submission" date="2019-11" db="UniProtKB">
        <authorList>
            <consortium name="WormBaseParasite"/>
        </authorList>
    </citation>
    <scope>IDENTIFICATION</scope>
</reference>
<dbReference type="InterPro" id="IPR056564">
    <property type="entry name" value="Ig-like_KY"/>
</dbReference>
<evidence type="ECO:0000313" key="3">
    <source>
        <dbReference type="WBParaSite" id="MCU_003578-RA"/>
    </source>
</evidence>
<dbReference type="Gene3D" id="3.10.620.30">
    <property type="match status" value="1"/>
</dbReference>
<dbReference type="InterPro" id="IPR002931">
    <property type="entry name" value="Transglutaminase-like"/>
</dbReference>
<feature type="compositionally biased region" description="Polar residues" evidence="1">
    <location>
        <begin position="1"/>
        <end position="14"/>
    </location>
</feature>
<feature type="region of interest" description="Disordered" evidence="1">
    <location>
        <begin position="1"/>
        <end position="27"/>
    </location>
</feature>
<dbReference type="PANTHER" id="PTHR47020">
    <property type="entry name" value="HILLARIN"/>
    <property type="match status" value="1"/>
</dbReference>
<dbReference type="InterPro" id="IPR038765">
    <property type="entry name" value="Papain-like_cys_pep_sf"/>
</dbReference>
<dbReference type="SMART" id="SM00460">
    <property type="entry name" value="TGc"/>
    <property type="match status" value="1"/>
</dbReference>
<evidence type="ECO:0000259" key="2">
    <source>
        <dbReference type="SMART" id="SM00460"/>
    </source>
</evidence>
<evidence type="ECO:0000256" key="1">
    <source>
        <dbReference type="SAM" id="MobiDB-lite"/>
    </source>
</evidence>
<protein>
    <submittedName>
        <fullName evidence="3">TGc domain-containing protein</fullName>
    </submittedName>
</protein>
<dbReference type="AlphaFoldDB" id="A0A5K3EYH7"/>
<proteinExistence type="predicted"/>
<dbReference type="PANTHER" id="PTHR47020:SF1">
    <property type="entry name" value="HILLARIN"/>
    <property type="match status" value="1"/>
</dbReference>
<sequence>MGQNISCVSKNQSSDTKEKKNKRPKDKIGVIEGDHVQVEVTNQQESRVSVKPSFLECAPNNFNLPSTVPAFKKAKDGTIIQVSPEITTASKRSASEVINSNPRLHKEQPVDGPARQLAQSNAKAACWKDLYWHLIGSRGLKNDEEKVRALFTWLCSKPPNDQPFLSETEKNDINIGKDRKKYSMDSPDVILSKLSEGKANYVQAFESMCRYSGIPCLTVRGIAKSMDYKVGQPLVQKDEPLFHPETGALSAQITSLQHSWNAAYVDGSWYLYDCTWAAQRLAMGAKENLAKSSQAVAMQYEMDMFYYQVDPAKLIYTHYPFEDVWQLIDPPISIVSFATWPLLKPAFFQYELSLFSHFDGTVAVENQLVLKLKLLPENIGKLLFTYQLSLEGFGNIDVSSSKTRFGMHEISPEESCVVFQFRLPKKGDYNLVIYARHSREQLFSDVCEYKIEAKGAEGNASLAALPFPPTAQASYGPTEKAVEYGLETLPRGLSPLIKSPKGTIEVRFIAAEPENRIPRLTARLKSLSVKADLLENCVLLRNIEASMPTTGVSVLTGTGPCVPMSVLTAYLPEPGEYALEVYAAPPGSDEPTAYHLAWQFLIDAKSGTPLSTPLLSRLATINLGPQDESWQNLGFRTLSHPDPLVRVRTACRAGSELLLKASTKSQVLQRFMGSQATQLQSEENNLDGDQFSSVKEGSESDQGPPTVDREAFDLQIVLGLPDQQKMCLISQLVDISGEEEDDVTGYLLQKANTLESEELQPGDRSSTLSRDIPSQLVHLLIRIPKGGSFYKLYLYAVPMEQNISGSIPLVFTYLIDAPLRLSAVEAPYIGATAGEFPEKIEKREAAKAQK</sequence>